<reference evidence="2 3" key="1">
    <citation type="submission" date="2020-01" db="EMBL/GenBank/DDBJ databases">
        <title>Identification and distribution of gene clusters putatively required for synthesis of sphingolipid metabolism inhibitors in phylogenetically diverse species of the filamentous fungus Fusarium.</title>
        <authorList>
            <person name="Kim H.-S."/>
            <person name="Busman M."/>
            <person name="Brown D.W."/>
            <person name="Divon H."/>
            <person name="Uhlig S."/>
            <person name="Proctor R.H."/>
        </authorList>
    </citation>
    <scope>NUCLEOTIDE SEQUENCE [LARGE SCALE GENOMIC DNA]</scope>
    <source>
        <strain evidence="2 3">NRRL 13308</strain>
    </source>
</reference>
<comment type="caution">
    <text evidence="2">The sequence shown here is derived from an EMBL/GenBank/DDBJ whole genome shotgun (WGS) entry which is preliminary data.</text>
</comment>
<feature type="transmembrane region" description="Helical" evidence="1">
    <location>
        <begin position="44"/>
        <end position="66"/>
    </location>
</feature>
<keyword evidence="1" id="KW-0472">Membrane</keyword>
<proteinExistence type="predicted"/>
<protein>
    <submittedName>
        <fullName evidence="2">Uncharacterized protein</fullName>
    </submittedName>
</protein>
<feature type="transmembrane region" description="Helical" evidence="1">
    <location>
        <begin position="416"/>
        <end position="437"/>
    </location>
</feature>
<accession>A0A8H4NA88</accession>
<name>A0A8H4NA88_9HYPO</name>
<sequence>MKAVVQLEIWEWVSGWLMVFTVCITLMHNGFFSEKQGPDSKPRLFVVCIYAACFFFHIIILSSLCLRALSRFCAGGAWGLLNRAHFAVVEYKPLFKHIENSDEPLDFIEIEKSSAGSTFQPMDYDAALVGRRPPAKISRTEAETKMLVAAQKQISHDQEKLRSAMNTAAEKSLDGVLINVVTMLGICVTQAFSAWTTRPLLDNSSTQIGSIALVASAMIGLASMFSSALQLSTASKAFDQHLSLKEIKINHYTLDHVRHHSSSDKAVGFRHGNLMACHITPTALFHTSSWVTMPLAVLFGPSFLLLPSANENERCSSEIPLGLCINVSDYKMVFATNPTRLDQCIPHDYPGITQYPTTNTSIKTRITYLSTAILFIIANKLNIATKRLAQHNEVAVFVGVERKTSVLKMMDYSGKFFAAVAVVTSVADAILQILNIVDVVEQTKKMVDELNGTIKMNYKAFFNGIKEPAKHYYKAVTKKGVSF</sequence>
<evidence type="ECO:0000313" key="3">
    <source>
        <dbReference type="Proteomes" id="UP000536711"/>
    </source>
</evidence>
<keyword evidence="1" id="KW-1133">Transmembrane helix</keyword>
<keyword evidence="3" id="KW-1185">Reference proteome</keyword>
<evidence type="ECO:0000313" key="2">
    <source>
        <dbReference type="EMBL" id="KAF4414787.1"/>
    </source>
</evidence>
<feature type="transmembrane region" description="Helical" evidence="1">
    <location>
        <begin position="176"/>
        <end position="196"/>
    </location>
</feature>
<gene>
    <name evidence="2" type="ORF">FACUT_13965</name>
</gene>
<feature type="transmembrane region" description="Helical" evidence="1">
    <location>
        <begin position="208"/>
        <end position="229"/>
    </location>
</feature>
<organism evidence="2 3">
    <name type="scientific">Fusarium acutatum</name>
    <dbReference type="NCBI Taxonomy" id="78861"/>
    <lineage>
        <taxon>Eukaryota</taxon>
        <taxon>Fungi</taxon>
        <taxon>Dikarya</taxon>
        <taxon>Ascomycota</taxon>
        <taxon>Pezizomycotina</taxon>
        <taxon>Sordariomycetes</taxon>
        <taxon>Hypocreomycetidae</taxon>
        <taxon>Hypocreales</taxon>
        <taxon>Nectriaceae</taxon>
        <taxon>Fusarium</taxon>
        <taxon>Fusarium fujikuroi species complex</taxon>
    </lineage>
</organism>
<evidence type="ECO:0000256" key="1">
    <source>
        <dbReference type="SAM" id="Phobius"/>
    </source>
</evidence>
<dbReference type="Proteomes" id="UP000536711">
    <property type="component" value="Unassembled WGS sequence"/>
</dbReference>
<dbReference type="AlphaFoldDB" id="A0A8H4NA88"/>
<keyword evidence="1" id="KW-0812">Transmembrane</keyword>
<dbReference type="OrthoDB" id="5229945at2759"/>
<feature type="transmembrane region" description="Helical" evidence="1">
    <location>
        <begin position="12"/>
        <end position="32"/>
    </location>
</feature>
<dbReference type="EMBL" id="JAADJF010000709">
    <property type="protein sequence ID" value="KAF4414787.1"/>
    <property type="molecule type" value="Genomic_DNA"/>
</dbReference>